<dbReference type="SUPFAM" id="SSF55729">
    <property type="entry name" value="Acyl-CoA N-acyltransferases (Nat)"/>
    <property type="match status" value="1"/>
</dbReference>
<name>E4TZJ2_SULKY</name>
<dbReference type="eggNOG" id="ENOG5031AST">
    <property type="taxonomic scope" value="Bacteria"/>
</dbReference>
<protein>
    <submittedName>
        <fullName evidence="1">Uncharacterized protein</fullName>
    </submittedName>
</protein>
<sequence>MIIPLSSETLSDFFTFFDFTCESDALQAFIGLLRETASHHQNIIHAGYADQTPFGFVSLKITNDVDNIPGLLIEFLYIKPEYRQKMLGGTPRYSFSMLDDVIMLAFELQKIVAINHIFLIPVDENKRAMYLEYGFENIPGSGKNPFEDFMVFNLLSEEII</sequence>
<dbReference type="KEGG" id="sku:Sulku_0413"/>
<dbReference type="Gene3D" id="3.40.630.30">
    <property type="match status" value="1"/>
</dbReference>
<proteinExistence type="predicted"/>
<organism evidence="1 2">
    <name type="scientific">Sulfuricurvum kujiense (strain ATCC BAA-921 / DSM 16994 / JCM 11577 / YK-1)</name>
    <dbReference type="NCBI Taxonomy" id="709032"/>
    <lineage>
        <taxon>Bacteria</taxon>
        <taxon>Pseudomonadati</taxon>
        <taxon>Campylobacterota</taxon>
        <taxon>Epsilonproteobacteria</taxon>
        <taxon>Campylobacterales</taxon>
        <taxon>Sulfurimonadaceae</taxon>
        <taxon>Sulfuricurvum</taxon>
    </lineage>
</organism>
<evidence type="ECO:0000313" key="2">
    <source>
        <dbReference type="Proteomes" id="UP000008721"/>
    </source>
</evidence>
<evidence type="ECO:0000313" key="1">
    <source>
        <dbReference type="EMBL" id="ADR33080.1"/>
    </source>
</evidence>
<accession>E4TZJ2</accession>
<reference evidence="1 2" key="1">
    <citation type="journal article" date="2012" name="Stand. Genomic Sci.">
        <title>Complete genome sequence of the sulfur compounds oxidizing chemolithoautotroph Sulfuricurvum kujiense type strain (YK-1(T)).</title>
        <authorList>
            <person name="Han C."/>
            <person name="Kotsyurbenko O."/>
            <person name="Chertkov O."/>
            <person name="Held B."/>
            <person name="Lapidus A."/>
            <person name="Nolan M."/>
            <person name="Lucas S."/>
            <person name="Hammon N."/>
            <person name="Deshpande S."/>
            <person name="Cheng J.F."/>
            <person name="Tapia R."/>
            <person name="Goodwin L.A."/>
            <person name="Pitluck S."/>
            <person name="Liolios K."/>
            <person name="Pagani I."/>
            <person name="Ivanova N."/>
            <person name="Mavromatis K."/>
            <person name="Mikhailova N."/>
            <person name="Pati A."/>
            <person name="Chen A."/>
            <person name="Palaniappan K."/>
            <person name="Land M."/>
            <person name="Hauser L."/>
            <person name="Chang Y.J."/>
            <person name="Jeffries C.D."/>
            <person name="Brambilla E.M."/>
            <person name="Rohde M."/>
            <person name="Spring S."/>
            <person name="Sikorski J."/>
            <person name="Goker M."/>
            <person name="Woyke T."/>
            <person name="Bristow J."/>
            <person name="Eisen J.A."/>
            <person name="Markowitz V."/>
            <person name="Hugenholtz P."/>
            <person name="Kyrpides N.C."/>
            <person name="Klenk H.P."/>
            <person name="Detter J.C."/>
        </authorList>
    </citation>
    <scope>NUCLEOTIDE SEQUENCE [LARGE SCALE GENOMIC DNA]</scope>
    <source>
        <strain evidence="2">ATCC BAA-921 / DSM 16994 / JCM 11577 / YK-1</strain>
    </source>
</reference>
<gene>
    <name evidence="1" type="ordered locus">Sulku_0413</name>
</gene>
<keyword evidence="2" id="KW-1185">Reference proteome</keyword>
<dbReference type="STRING" id="709032.Sulku_0413"/>
<dbReference type="RefSeq" id="WP_013459277.1">
    <property type="nucleotide sequence ID" value="NC_014762.1"/>
</dbReference>
<dbReference type="HOGENOM" id="CLU_1651274_0_0_7"/>
<dbReference type="InterPro" id="IPR016181">
    <property type="entry name" value="Acyl_CoA_acyltransferase"/>
</dbReference>
<dbReference type="AlphaFoldDB" id="E4TZJ2"/>
<dbReference type="EMBL" id="CP002355">
    <property type="protein sequence ID" value="ADR33080.1"/>
    <property type="molecule type" value="Genomic_DNA"/>
</dbReference>
<dbReference type="Proteomes" id="UP000008721">
    <property type="component" value="Chromosome"/>
</dbReference>